<evidence type="ECO:0000256" key="7">
    <source>
        <dbReference type="ARBA" id="ARBA00022892"/>
    </source>
</evidence>
<dbReference type="SUPFAM" id="SSF50978">
    <property type="entry name" value="WD40 repeat-like"/>
    <property type="match status" value="2"/>
</dbReference>
<protein>
    <recommendedName>
        <fullName evidence="11">Coatomer subunit alpha</fullName>
    </recommendedName>
</protein>
<dbReference type="Proteomes" id="UP000728185">
    <property type="component" value="Unassembled WGS sequence"/>
</dbReference>
<dbReference type="AlphaFoldDB" id="A0A8E0S430"/>
<dbReference type="InterPro" id="IPR006692">
    <property type="entry name" value="Beta-prop_COPA/B_2nd"/>
</dbReference>
<evidence type="ECO:0000256" key="12">
    <source>
        <dbReference type="PROSITE-ProRule" id="PRU00221"/>
    </source>
</evidence>
<keyword evidence="10 11" id="KW-0472">Membrane</keyword>
<dbReference type="InterPro" id="IPR016391">
    <property type="entry name" value="Coatomer_asu"/>
</dbReference>
<evidence type="ECO:0000313" key="17">
    <source>
        <dbReference type="Proteomes" id="UP000728185"/>
    </source>
</evidence>
<name>A0A8E0S430_9TREM</name>
<feature type="repeat" description="WD" evidence="12">
    <location>
        <begin position="85"/>
        <end position="126"/>
    </location>
</feature>
<dbReference type="GO" id="GO:0005198">
    <property type="term" value="F:structural molecule activity"/>
    <property type="evidence" value="ECO:0007669"/>
    <property type="project" value="InterPro"/>
</dbReference>
<feature type="repeat" description="WD" evidence="12">
    <location>
        <begin position="127"/>
        <end position="168"/>
    </location>
</feature>
<dbReference type="InterPro" id="IPR050844">
    <property type="entry name" value="Coatomer_complex_subunit"/>
</dbReference>
<dbReference type="OrthoDB" id="10261470at2759"/>
<dbReference type="CDD" id="cd00200">
    <property type="entry name" value="WD40"/>
    <property type="match status" value="1"/>
</dbReference>
<dbReference type="PANTHER" id="PTHR19876:SF1">
    <property type="entry name" value="COATOMER SUBUNIT ALPHA"/>
    <property type="match status" value="1"/>
</dbReference>
<dbReference type="Gene3D" id="2.130.10.10">
    <property type="entry name" value="YVTN repeat-like/Quinoprotein amine dehydrogenase"/>
    <property type="match status" value="1"/>
</dbReference>
<dbReference type="PANTHER" id="PTHR19876">
    <property type="entry name" value="COATOMER"/>
    <property type="match status" value="1"/>
</dbReference>
<evidence type="ECO:0000256" key="11">
    <source>
        <dbReference type="PIRNR" id="PIRNR003354"/>
    </source>
</evidence>
<keyword evidence="5 12" id="KW-0853">WD repeat</keyword>
<dbReference type="SMART" id="SM00320">
    <property type="entry name" value="WD40"/>
    <property type="match status" value="6"/>
</dbReference>
<evidence type="ECO:0000256" key="4">
    <source>
        <dbReference type="ARBA" id="ARBA00022490"/>
    </source>
</evidence>
<dbReference type="InterPro" id="IPR036322">
    <property type="entry name" value="WD40_repeat_dom_sf"/>
</dbReference>
<evidence type="ECO:0000256" key="2">
    <source>
        <dbReference type="ARBA" id="ARBA00004347"/>
    </source>
</evidence>
<dbReference type="InterPro" id="IPR015943">
    <property type="entry name" value="WD40/YVTN_repeat-like_dom_sf"/>
</dbReference>
<feature type="repeat" description="WD" evidence="12">
    <location>
        <begin position="43"/>
        <end position="84"/>
    </location>
</feature>
<evidence type="ECO:0000256" key="8">
    <source>
        <dbReference type="ARBA" id="ARBA00022927"/>
    </source>
</evidence>
<dbReference type="FunFam" id="1.25.40.470:FF:000002">
    <property type="entry name" value="Coatomer subunit alpha"/>
    <property type="match status" value="1"/>
</dbReference>
<dbReference type="Pfam" id="PF04053">
    <property type="entry name" value="B-prop_COPA_B_2nd"/>
    <property type="match status" value="1"/>
</dbReference>
<evidence type="ECO:0000256" key="10">
    <source>
        <dbReference type="ARBA" id="ARBA00023136"/>
    </source>
</evidence>
<feature type="repeat" description="WD" evidence="12">
    <location>
        <begin position="229"/>
        <end position="262"/>
    </location>
</feature>
<keyword evidence="8 11" id="KW-0653">Protein transport</keyword>
<dbReference type="GO" id="GO:0006891">
    <property type="term" value="P:intra-Golgi vesicle-mediated transport"/>
    <property type="evidence" value="ECO:0007669"/>
    <property type="project" value="TreeGrafter"/>
</dbReference>
<comment type="subcellular location">
    <subcellularLocation>
        <location evidence="11">Cytoplasm</location>
    </subcellularLocation>
    <subcellularLocation>
        <location evidence="1 11">Golgi apparatus membrane</location>
        <topology evidence="1 11">Peripheral membrane protein</topology>
        <orientation evidence="1">Cytoplasmic side</orientation>
    </subcellularLocation>
    <subcellularLocation>
        <location evidence="2">Cytoplasmic vesicle</location>
        <location evidence="2">COPI-coated vesicle membrane</location>
        <topology evidence="2">Peripheral membrane protein</topology>
        <orientation evidence="2">Cytoplasmic side</orientation>
    </subcellularLocation>
</comment>
<gene>
    <name evidence="16" type="ORF">FBUS_07144</name>
</gene>
<dbReference type="GO" id="GO:0006888">
    <property type="term" value="P:endoplasmic reticulum to Golgi vesicle-mediated transport"/>
    <property type="evidence" value="ECO:0007669"/>
    <property type="project" value="InterPro"/>
</dbReference>
<dbReference type="InterPro" id="IPR020472">
    <property type="entry name" value="WD40_PAC1"/>
</dbReference>
<comment type="function">
    <text evidence="11">The coatomer is a cytosolic protein complex that binds to dilysine motifs and reversibly associates with Golgi non-clathrin-coated vesicles, which further mediate biosynthetic protein transport from the ER, via the Golgi up to the trans Golgi network.</text>
</comment>
<evidence type="ECO:0000259" key="15">
    <source>
        <dbReference type="Pfam" id="PF23953"/>
    </source>
</evidence>
<dbReference type="InterPro" id="IPR019775">
    <property type="entry name" value="WD40_repeat_CS"/>
</dbReference>
<dbReference type="GO" id="GO:0000139">
    <property type="term" value="C:Golgi membrane"/>
    <property type="evidence" value="ECO:0007669"/>
    <property type="project" value="UniProtKB-SubCell"/>
</dbReference>
<dbReference type="PROSITE" id="PS50294">
    <property type="entry name" value="WD_REPEATS_REGION"/>
    <property type="match status" value="4"/>
</dbReference>
<dbReference type="GO" id="GO:0006890">
    <property type="term" value="P:retrograde vesicle-mediated transport, Golgi to endoplasmic reticulum"/>
    <property type="evidence" value="ECO:0007669"/>
    <property type="project" value="TreeGrafter"/>
</dbReference>
<dbReference type="PIRSF" id="PIRSF003354">
    <property type="entry name" value="Coatomer_alpha_subunit"/>
    <property type="match status" value="1"/>
</dbReference>
<dbReference type="InterPro" id="IPR047312">
    <property type="entry name" value="Coatomer_alpha_WD-assoc_reg"/>
</dbReference>
<keyword evidence="17" id="KW-1185">Reference proteome</keyword>
<reference evidence="16" key="1">
    <citation type="submission" date="2019-05" db="EMBL/GenBank/DDBJ databases">
        <title>Annotation for the trematode Fasciolopsis buski.</title>
        <authorList>
            <person name="Choi Y.-J."/>
        </authorList>
    </citation>
    <scope>NUCLEOTIDE SEQUENCE</scope>
    <source>
        <strain evidence="16">HT</strain>
        <tissue evidence="16">Whole worm</tissue>
    </source>
</reference>
<dbReference type="Pfam" id="PF06957">
    <property type="entry name" value="COPI_C"/>
    <property type="match status" value="1"/>
</dbReference>
<evidence type="ECO:0000259" key="13">
    <source>
        <dbReference type="Pfam" id="PF04053"/>
    </source>
</evidence>
<dbReference type="PRINTS" id="PR00320">
    <property type="entry name" value="GPROTEINBRPT"/>
</dbReference>
<feature type="domain" description="COPA/B TPR" evidence="15">
    <location>
        <begin position="629"/>
        <end position="783"/>
    </location>
</feature>
<keyword evidence="3 11" id="KW-0813">Transport</keyword>
<comment type="subunit">
    <text evidence="11">Oligomeric complex that consists of at least the alpha, beta, beta', gamma, delta, epsilon and zeta subunits.</text>
</comment>
<dbReference type="EMBL" id="LUCM01003041">
    <property type="protein sequence ID" value="KAA0196405.1"/>
    <property type="molecule type" value="Genomic_DNA"/>
</dbReference>
<accession>A0A8E0S430</accession>
<keyword evidence="4 11" id="KW-0963">Cytoplasm</keyword>
<dbReference type="GO" id="GO:0006886">
    <property type="term" value="P:intracellular protein transport"/>
    <property type="evidence" value="ECO:0007669"/>
    <property type="project" value="UniProtKB-UniRule"/>
</dbReference>
<comment type="caution">
    <text evidence="16">The sequence shown here is derived from an EMBL/GenBank/DDBJ whole genome shotgun (WGS) entry which is preliminary data.</text>
</comment>
<dbReference type="InterPro" id="IPR001680">
    <property type="entry name" value="WD40_rpt"/>
</dbReference>
<dbReference type="InterPro" id="IPR010714">
    <property type="entry name" value="Coatomer_asu_C"/>
</dbReference>
<dbReference type="InterPro" id="IPR056176">
    <property type="entry name" value="TPR_COPA_B"/>
</dbReference>
<dbReference type="PROSITE" id="PS00678">
    <property type="entry name" value="WD_REPEATS_1"/>
    <property type="match status" value="1"/>
</dbReference>
<sequence length="1279" mass="143093">MFPTDILLLGLAFHHKRPWILSSLHTGTIQLWDYRSCTLMDKFEGHEGPVRGIDFHINQPLFVSGGDDYKIKVWNYKQRKCLFNLLGHLDYIRTTFFHKEYPWILSASDDQTIRIWNWQSRTVASILTGHSHYVMCAQFHPKEDLIVSASLDQTVRVWDFSELRKKSVAPSGISGIEEHMRQITGSSRLGGSTLGAGGHTELFGTGDVVVRHVMEGHDRETKAWELDTLRGHYNNVSCVLFHPRQDLLISDSEDKSIRVWDLVKRVCVSSIRRDSDRYWVIAAHPKLNLFAAGHDTGFVVFKLERERPAFTVYKDYMFYIKTPFLRRLDLNATKDIPIIQLREGRGTAASLAYNPIENAALVLSRSREAEVGASGTSSVNSATKMVYDLYMIPREAGSGTEPQHVESRSGSGCAVAWVGRNRFAVLESTGTIVIKNLSNEKVNRVGFSGVDQFFYAGTGNLLIRDSNGISLCDVINKRTLATLKNTKVKYCLRYLNFPHIRTRGAICYIRHVVWSPDGQHVAMFTKLYLYLCNRQLEILATVHETVRIKSGAWEEHSVFIYTTSNHIKYSLLNGDHGIIRTLELPVYISRVRGNSVFCLDRDYAPLVLSIDPTEYRFKLALVNRRYDEVLHMVRNSNLVGQAIIGYLERKGYPEVALHFVKDTRTRFSLAMDCGQLEVGVEAARALDDKACWERLGELALRQGNHQIVEMAYQRTKNFDKLNFLYLITGNLDKLQKMMKIAEIRKDTSSHFEIALLLGNVAERVKVLRQSGQRSLAYLTAATHGLTEEAEELKNQLISAAGDEEQPVLPVIPANAHLCVPSPPIIRPDRRGLADTTSGMELNWPLLSVQLDVFEAAIAQRRTTALKTGETDAGKLSVTPAGGMGLLEATDADEAAWGQDADLDLDETEGFKDALEDKAADDDASGGKEDGWDLDDADLELPSTVQNAGGSAEVTTGSTYVAPSVGRVPSQYWSDNSHLVADHVMAGSWSEAMRLLNSQVGVVSFEPYRPLFISLYEGSRSVGIGFPSTPSQFIYPQRNWKKTSASTVLPTTVLSLNHLLTRLQQAYQMTTKGKFQEAIDRFRTILLSVPLLVVESSAEESEAKSLINVCKEYIIGLSMELVRKAMPKEKLTDQIRSVELACYFTHCRLETPHLILTLRTATNALYKLKNYRSAAVMARRLLDLGPSMEVAAQARKMLNACEMATPSEDAHQLAYDPRNPFEICAATYVPIYRGKSCVKDPLSGACYVPSMKGKLCRVTQATEIGADSSGLMINATRPTR</sequence>
<evidence type="ECO:0000256" key="3">
    <source>
        <dbReference type="ARBA" id="ARBA00022448"/>
    </source>
</evidence>
<dbReference type="Gene3D" id="1.25.40.470">
    <property type="match status" value="1"/>
</dbReference>
<feature type="domain" description="Coatomer alpha subunit C-terminal" evidence="14">
    <location>
        <begin position="887"/>
        <end position="1275"/>
    </location>
</feature>
<dbReference type="Pfam" id="PF00400">
    <property type="entry name" value="WD40"/>
    <property type="match status" value="4"/>
</dbReference>
<keyword evidence="9 11" id="KW-0333">Golgi apparatus</keyword>
<feature type="domain" description="COPA/B second beta-propeller" evidence="13">
    <location>
        <begin position="508"/>
        <end position="600"/>
    </location>
</feature>
<keyword evidence="7 11" id="KW-0931">ER-Golgi transport</keyword>
<evidence type="ECO:0000313" key="16">
    <source>
        <dbReference type="EMBL" id="KAA0196405.1"/>
    </source>
</evidence>
<evidence type="ECO:0000256" key="9">
    <source>
        <dbReference type="ARBA" id="ARBA00023034"/>
    </source>
</evidence>
<evidence type="ECO:0000256" key="1">
    <source>
        <dbReference type="ARBA" id="ARBA00004255"/>
    </source>
</evidence>
<evidence type="ECO:0000256" key="6">
    <source>
        <dbReference type="ARBA" id="ARBA00022737"/>
    </source>
</evidence>
<organism evidence="16 17">
    <name type="scientific">Fasciolopsis buskii</name>
    <dbReference type="NCBI Taxonomy" id="27845"/>
    <lineage>
        <taxon>Eukaryota</taxon>
        <taxon>Metazoa</taxon>
        <taxon>Spiralia</taxon>
        <taxon>Lophotrochozoa</taxon>
        <taxon>Platyhelminthes</taxon>
        <taxon>Trematoda</taxon>
        <taxon>Digenea</taxon>
        <taxon>Plagiorchiida</taxon>
        <taxon>Echinostomata</taxon>
        <taxon>Echinostomatoidea</taxon>
        <taxon>Fasciolidae</taxon>
        <taxon>Fasciolopsis</taxon>
    </lineage>
</organism>
<dbReference type="Pfam" id="PF23953">
    <property type="entry name" value="TPR_COPA_B"/>
    <property type="match status" value="1"/>
</dbReference>
<proteinExistence type="predicted"/>
<keyword evidence="6" id="KW-0677">Repeat</keyword>
<dbReference type="CDD" id="cd22948">
    <property type="entry name" value="Coatomer_WDAD_alpha"/>
    <property type="match status" value="1"/>
</dbReference>
<evidence type="ECO:0000259" key="14">
    <source>
        <dbReference type="Pfam" id="PF06957"/>
    </source>
</evidence>
<dbReference type="GO" id="GO:0030126">
    <property type="term" value="C:COPI vesicle coat"/>
    <property type="evidence" value="ECO:0007669"/>
    <property type="project" value="UniProtKB-UniRule"/>
</dbReference>
<evidence type="ECO:0000256" key="5">
    <source>
        <dbReference type="ARBA" id="ARBA00022574"/>
    </source>
</evidence>
<dbReference type="PROSITE" id="PS50082">
    <property type="entry name" value="WD_REPEATS_2"/>
    <property type="match status" value="4"/>
</dbReference>